<keyword evidence="3" id="KW-1185">Reference proteome</keyword>
<evidence type="ECO:0000256" key="1">
    <source>
        <dbReference type="SAM" id="SignalP"/>
    </source>
</evidence>
<dbReference type="PROSITE" id="PS51257">
    <property type="entry name" value="PROKAR_LIPOPROTEIN"/>
    <property type="match status" value="1"/>
</dbReference>
<evidence type="ECO:0008006" key="4">
    <source>
        <dbReference type="Google" id="ProtNLM"/>
    </source>
</evidence>
<comment type="caution">
    <text evidence="2">The sequence shown here is derived from an EMBL/GenBank/DDBJ whole genome shotgun (WGS) entry which is preliminary data.</text>
</comment>
<keyword evidence="1" id="KW-0732">Signal</keyword>
<feature type="signal peptide" evidence="1">
    <location>
        <begin position="1"/>
        <end position="18"/>
    </location>
</feature>
<organism evidence="2 3">
    <name type="scientific">Nonomuraea dietziae</name>
    <dbReference type="NCBI Taxonomy" id="65515"/>
    <lineage>
        <taxon>Bacteria</taxon>
        <taxon>Bacillati</taxon>
        <taxon>Actinomycetota</taxon>
        <taxon>Actinomycetes</taxon>
        <taxon>Streptosporangiales</taxon>
        <taxon>Streptosporangiaceae</taxon>
        <taxon>Nonomuraea</taxon>
    </lineage>
</organism>
<name>A0A7W5Y571_9ACTN</name>
<dbReference type="GeneID" id="95387140"/>
<gene>
    <name evidence="2" type="ORF">FHR33_000513</name>
</gene>
<proteinExistence type="predicted"/>
<accession>A0A7W5Y571</accession>
<feature type="chain" id="PRO_5038425629" description="Lipoprotein" evidence="1">
    <location>
        <begin position="19"/>
        <end position="276"/>
    </location>
</feature>
<dbReference type="RefSeq" id="WP_183642886.1">
    <property type="nucleotide sequence ID" value="NZ_JACIBV010000001.1"/>
</dbReference>
<protein>
    <recommendedName>
        <fullName evidence="4">Lipoprotein</fullName>
    </recommendedName>
</protein>
<sequence length="276" mass="30253">MRAFVTAALALAVLTGCATDAPEPAAPSATGAGQEAKWKMERIKADCMKQKGFKYTPFVMSGPKETEAQKKMAAGDYAAAKEVRTKYGYRIFAQFVYPDDSASGALVEKEYGQDPNPGARMNETQFNAYKKAEDACMAKAFKVVLNKDVKNRMDVFKMHFDLNKQLTTRRIDGDAELVRLAATFGDCLKGKGYAITSLKPSDLAGRGEKAMLAQVGKIGKEQGTSWPELTAAQARPYLVKEIKDALDDLECGKEFYARYSPVKTAVDQEVEAQLPL</sequence>
<evidence type="ECO:0000313" key="2">
    <source>
        <dbReference type="EMBL" id="MBB3724653.1"/>
    </source>
</evidence>
<evidence type="ECO:0000313" key="3">
    <source>
        <dbReference type="Proteomes" id="UP000579945"/>
    </source>
</evidence>
<dbReference type="EMBL" id="JACIBV010000001">
    <property type="protein sequence ID" value="MBB3724653.1"/>
    <property type="molecule type" value="Genomic_DNA"/>
</dbReference>
<dbReference type="AlphaFoldDB" id="A0A7W5Y571"/>
<reference evidence="2 3" key="1">
    <citation type="submission" date="2020-08" db="EMBL/GenBank/DDBJ databases">
        <title>Sequencing the genomes of 1000 actinobacteria strains.</title>
        <authorList>
            <person name="Klenk H.-P."/>
        </authorList>
    </citation>
    <scope>NUCLEOTIDE SEQUENCE [LARGE SCALE GENOMIC DNA]</scope>
    <source>
        <strain evidence="2 3">DSM 44320</strain>
    </source>
</reference>
<dbReference type="Proteomes" id="UP000579945">
    <property type="component" value="Unassembled WGS sequence"/>
</dbReference>